<organism evidence="5 6">
    <name type="scientific">Weissella minor</name>
    <dbReference type="NCBI Taxonomy" id="1620"/>
    <lineage>
        <taxon>Bacteria</taxon>
        <taxon>Bacillati</taxon>
        <taxon>Bacillota</taxon>
        <taxon>Bacilli</taxon>
        <taxon>Lactobacillales</taxon>
        <taxon>Lactobacillaceae</taxon>
        <taxon>Weissella</taxon>
    </lineage>
</organism>
<name>A0A0R2JTM3_9LACO</name>
<evidence type="ECO:0000313" key="6">
    <source>
        <dbReference type="Proteomes" id="UP000051673"/>
    </source>
</evidence>
<dbReference type="InterPro" id="IPR037250">
    <property type="entry name" value="NEAT_dom_sf"/>
</dbReference>
<dbReference type="RefSeq" id="WP_057786577.1">
    <property type="nucleotide sequence ID" value="NZ_JQCD01000018.1"/>
</dbReference>
<evidence type="ECO:0000256" key="3">
    <source>
        <dbReference type="SAM" id="SignalP"/>
    </source>
</evidence>
<proteinExistence type="predicted"/>
<dbReference type="InterPro" id="IPR006635">
    <property type="entry name" value="NEAT_dom"/>
</dbReference>
<dbReference type="EMBL" id="JQCD01000018">
    <property type="protein sequence ID" value="KRN77485.1"/>
    <property type="molecule type" value="Genomic_DNA"/>
</dbReference>
<evidence type="ECO:0000259" key="4">
    <source>
        <dbReference type="PROSITE" id="PS50978"/>
    </source>
</evidence>
<keyword evidence="6" id="KW-1185">Reference proteome</keyword>
<feature type="domain" description="NEAT" evidence="4">
    <location>
        <begin position="44"/>
        <end position="155"/>
    </location>
</feature>
<evidence type="ECO:0000256" key="1">
    <source>
        <dbReference type="ARBA" id="ARBA00004196"/>
    </source>
</evidence>
<sequence>MFSKKMFILATVVSSIGFGIAAPNIHADNVANATSSQVSNSAKYTDGMYQVNTTYLKQGTTNASTMGKYMSAVSDVTIKGNTAKLTISANSASSAKMITGFSINGTSGVKNGNSWTFTLPTSVLENTLNGHVDINVIFFTESQPVDVKLDMSSVN</sequence>
<protein>
    <recommendedName>
        <fullName evidence="4">NEAT domain-containing protein</fullName>
    </recommendedName>
</protein>
<dbReference type="Proteomes" id="UP000051673">
    <property type="component" value="Unassembled WGS sequence"/>
</dbReference>
<accession>A0A0R2JTM3</accession>
<evidence type="ECO:0000313" key="5">
    <source>
        <dbReference type="EMBL" id="KRN77485.1"/>
    </source>
</evidence>
<dbReference type="Gene3D" id="2.60.40.1850">
    <property type="match status" value="1"/>
</dbReference>
<dbReference type="AlphaFoldDB" id="A0A0R2JTM3"/>
<gene>
    <name evidence="5" type="ORF">IV67_GL001540</name>
</gene>
<evidence type="ECO:0000256" key="2">
    <source>
        <dbReference type="ARBA" id="ARBA00022729"/>
    </source>
</evidence>
<dbReference type="STRING" id="1620.IV67_GL001540"/>
<comment type="subcellular location">
    <subcellularLocation>
        <location evidence="1">Cell envelope</location>
    </subcellularLocation>
</comment>
<keyword evidence="2 3" id="KW-0732">Signal</keyword>
<dbReference type="PATRIC" id="fig|1620.3.peg.1574"/>
<dbReference type="Pfam" id="PF05031">
    <property type="entry name" value="NEAT"/>
    <property type="match status" value="1"/>
</dbReference>
<dbReference type="PROSITE" id="PS50978">
    <property type="entry name" value="NEAT"/>
    <property type="match status" value="1"/>
</dbReference>
<feature type="signal peptide" evidence="3">
    <location>
        <begin position="1"/>
        <end position="21"/>
    </location>
</feature>
<reference evidence="5 6" key="1">
    <citation type="journal article" date="2015" name="Genome Announc.">
        <title>Expanding the biotechnology potential of lactobacilli through comparative genomics of 213 strains and associated genera.</title>
        <authorList>
            <person name="Sun Z."/>
            <person name="Harris H.M."/>
            <person name="McCann A."/>
            <person name="Guo C."/>
            <person name="Argimon S."/>
            <person name="Zhang W."/>
            <person name="Yang X."/>
            <person name="Jeffery I.B."/>
            <person name="Cooney J.C."/>
            <person name="Kagawa T.F."/>
            <person name="Liu W."/>
            <person name="Song Y."/>
            <person name="Salvetti E."/>
            <person name="Wrobel A."/>
            <person name="Rasinkangas P."/>
            <person name="Parkhill J."/>
            <person name="Rea M.C."/>
            <person name="O'Sullivan O."/>
            <person name="Ritari J."/>
            <person name="Douillard F.P."/>
            <person name="Paul Ross R."/>
            <person name="Yang R."/>
            <person name="Briner A.E."/>
            <person name="Felis G.E."/>
            <person name="de Vos W.M."/>
            <person name="Barrangou R."/>
            <person name="Klaenhammer T.R."/>
            <person name="Caufield P.W."/>
            <person name="Cui Y."/>
            <person name="Zhang H."/>
            <person name="O'Toole P.W."/>
        </authorList>
    </citation>
    <scope>NUCLEOTIDE SEQUENCE [LARGE SCALE GENOMIC DNA]</scope>
    <source>
        <strain evidence="5 6">DSM 20014</strain>
    </source>
</reference>
<feature type="chain" id="PRO_5039279492" description="NEAT domain-containing protein" evidence="3">
    <location>
        <begin position="22"/>
        <end position="155"/>
    </location>
</feature>
<dbReference type="OrthoDB" id="2150785at2"/>
<dbReference type="GO" id="GO:0030313">
    <property type="term" value="C:cell envelope"/>
    <property type="evidence" value="ECO:0007669"/>
    <property type="project" value="UniProtKB-SubCell"/>
</dbReference>
<dbReference type="SUPFAM" id="SSF158911">
    <property type="entry name" value="NEAT domain-like"/>
    <property type="match status" value="1"/>
</dbReference>
<comment type="caution">
    <text evidence="5">The sequence shown here is derived from an EMBL/GenBank/DDBJ whole genome shotgun (WGS) entry which is preliminary data.</text>
</comment>